<keyword evidence="2" id="KW-0472">Membrane</keyword>
<organism evidence="3 4">
    <name type="scientific">Streptomyces nitrosporeus</name>
    <dbReference type="NCBI Taxonomy" id="28894"/>
    <lineage>
        <taxon>Bacteria</taxon>
        <taxon>Bacillati</taxon>
        <taxon>Actinomycetota</taxon>
        <taxon>Actinomycetes</taxon>
        <taxon>Kitasatosporales</taxon>
        <taxon>Streptomycetaceae</taxon>
        <taxon>Streptomyces</taxon>
    </lineage>
</organism>
<keyword evidence="2" id="KW-0812">Transmembrane</keyword>
<keyword evidence="2" id="KW-1133">Transmembrane helix</keyword>
<dbReference type="Proteomes" id="UP000326178">
    <property type="component" value="Chromosome"/>
</dbReference>
<dbReference type="OrthoDB" id="3686068at2"/>
<proteinExistence type="predicted"/>
<evidence type="ECO:0000256" key="1">
    <source>
        <dbReference type="SAM" id="MobiDB-lite"/>
    </source>
</evidence>
<feature type="region of interest" description="Disordered" evidence="1">
    <location>
        <begin position="79"/>
        <end position="105"/>
    </location>
</feature>
<gene>
    <name evidence="3" type="ORF">CP967_24970</name>
</gene>
<keyword evidence="4" id="KW-1185">Reference proteome</keyword>
<dbReference type="AlphaFoldDB" id="A0A5J6FK06"/>
<evidence type="ECO:0000313" key="4">
    <source>
        <dbReference type="Proteomes" id="UP000326178"/>
    </source>
</evidence>
<protein>
    <submittedName>
        <fullName evidence="3">Uncharacterized protein</fullName>
    </submittedName>
</protein>
<sequence>MYENRAREGRGPFEDELGAAMKRTGEGFSSAGLPLVDGGIARGRRRAVLRRGAVVTGSVATLAVIGLGGSYVTGGIGGSQGGGAAVGAPPAAKEAPAGQRPGSGNYSANQMIKLLEGLLPEGEFSGQEGRGTKGTGELKDLHAPYASVVYDDGRGKAAVSVGLSRQYPGRQPDGDFLCPDKNLTAYEACSGTTLEDGSRLLLFKGWEYPDRREETRLWYADLLTPAGHRITVTEWNAPAEKGAPVSRPAPPLSLDQLEDLVRAAEWRPVIESLPEPAKPPLEQPDPGQLSGEEILRRLTGRLPERLTVKASGYQEAEYAYAVVDDGEGGSFVQINVQPDMSDVEGDLFGPDAKVLADGTKVTTREGPGEKGGAGVNMREVDTIRPDGFRVVVSAYNAAAQHEAASREFPALTLAELEEIATSTVWRS</sequence>
<evidence type="ECO:0000256" key="2">
    <source>
        <dbReference type="SAM" id="Phobius"/>
    </source>
</evidence>
<dbReference type="RefSeq" id="WP_150490106.1">
    <property type="nucleotide sequence ID" value="NZ_BMUV01000002.1"/>
</dbReference>
<accession>A0A5J6FK06</accession>
<name>A0A5J6FK06_9ACTN</name>
<feature type="transmembrane region" description="Helical" evidence="2">
    <location>
        <begin position="52"/>
        <end position="72"/>
    </location>
</feature>
<dbReference type="KEGG" id="snk:CP967_24970"/>
<evidence type="ECO:0000313" key="3">
    <source>
        <dbReference type="EMBL" id="QEU76748.1"/>
    </source>
</evidence>
<reference evidence="3 4" key="1">
    <citation type="submission" date="2017-09" db="EMBL/GenBank/DDBJ databases">
        <authorList>
            <person name="Lee N."/>
            <person name="Cho B.-K."/>
        </authorList>
    </citation>
    <scope>NUCLEOTIDE SEQUENCE [LARGE SCALE GENOMIC DNA]</scope>
    <source>
        <strain evidence="3 4">ATCC 12769</strain>
    </source>
</reference>
<feature type="compositionally biased region" description="Low complexity" evidence="1">
    <location>
        <begin position="86"/>
        <end position="98"/>
    </location>
</feature>
<dbReference type="EMBL" id="CP023702">
    <property type="protein sequence ID" value="QEU76748.1"/>
    <property type="molecule type" value="Genomic_DNA"/>
</dbReference>